<organism evidence="1 2">
    <name type="scientific">Alpinimonas psychrophila</name>
    <dbReference type="NCBI Taxonomy" id="748908"/>
    <lineage>
        <taxon>Bacteria</taxon>
        <taxon>Bacillati</taxon>
        <taxon>Actinomycetota</taxon>
        <taxon>Actinomycetes</taxon>
        <taxon>Micrococcales</taxon>
        <taxon>Microbacteriaceae</taxon>
        <taxon>Alpinimonas</taxon>
    </lineage>
</organism>
<reference evidence="1 2" key="1">
    <citation type="submission" date="2020-07" db="EMBL/GenBank/DDBJ databases">
        <title>Sequencing the genomes of 1000 actinobacteria strains.</title>
        <authorList>
            <person name="Klenk H.-P."/>
        </authorList>
    </citation>
    <scope>NUCLEOTIDE SEQUENCE [LARGE SCALE GENOMIC DNA]</scope>
    <source>
        <strain evidence="1 2">DSM 23737</strain>
    </source>
</reference>
<dbReference type="AlphaFoldDB" id="A0A7W3JV93"/>
<protein>
    <recommendedName>
        <fullName evidence="3">Peptidase M41 domain-containing protein</fullName>
    </recommendedName>
</protein>
<dbReference type="RefSeq" id="WP_182485223.1">
    <property type="nucleotide sequence ID" value="NZ_JACGWU010000007.1"/>
</dbReference>
<comment type="caution">
    <text evidence="1">The sequence shown here is derived from an EMBL/GenBank/DDBJ whole genome shotgun (WGS) entry which is preliminary data.</text>
</comment>
<proteinExistence type="predicted"/>
<dbReference type="EMBL" id="JACGWU010000007">
    <property type="protein sequence ID" value="MBA8829805.1"/>
    <property type="molecule type" value="Genomic_DNA"/>
</dbReference>
<evidence type="ECO:0000313" key="1">
    <source>
        <dbReference type="EMBL" id="MBA8829805.1"/>
    </source>
</evidence>
<dbReference type="Proteomes" id="UP000524237">
    <property type="component" value="Unassembled WGS sequence"/>
</dbReference>
<sequence length="83" mass="9133">MRHPPRLFAQAGYQVSVHEAGHVLTAYYQLQIFAVFMPAFLGTNIEKIADCYLILHVGGTTGTSGYSCDGLEADIAQWMVNNL</sequence>
<evidence type="ECO:0000313" key="2">
    <source>
        <dbReference type="Proteomes" id="UP000524237"/>
    </source>
</evidence>
<name>A0A7W3JV93_9MICO</name>
<evidence type="ECO:0008006" key="3">
    <source>
        <dbReference type="Google" id="ProtNLM"/>
    </source>
</evidence>
<gene>
    <name evidence="1" type="ORF">FB555_001921</name>
</gene>
<keyword evidence="2" id="KW-1185">Reference proteome</keyword>
<accession>A0A7W3JV93</accession>